<gene>
    <name evidence="10" type="ORF">A9E74_00709</name>
</gene>
<proteinExistence type="inferred from homology"/>
<dbReference type="SUPFAM" id="SSF141523">
    <property type="entry name" value="L,D-transpeptidase catalytic domain-like"/>
    <property type="match status" value="1"/>
</dbReference>
<dbReference type="GO" id="GO:0016740">
    <property type="term" value="F:transferase activity"/>
    <property type="evidence" value="ECO:0007669"/>
    <property type="project" value="UniProtKB-KW"/>
</dbReference>
<evidence type="ECO:0000256" key="2">
    <source>
        <dbReference type="ARBA" id="ARBA00005992"/>
    </source>
</evidence>
<feature type="chain" id="PRO_5009128741" evidence="8">
    <location>
        <begin position="20"/>
        <end position="195"/>
    </location>
</feature>
<evidence type="ECO:0000256" key="4">
    <source>
        <dbReference type="ARBA" id="ARBA00022960"/>
    </source>
</evidence>
<dbReference type="AlphaFoldDB" id="A0A1E3GW86"/>
<evidence type="ECO:0000256" key="6">
    <source>
        <dbReference type="ARBA" id="ARBA00023316"/>
    </source>
</evidence>
<sequence length="195" mass="22168">MFRLLFIALLFHLPTSAMATSGEIELVIVRSENKLLVRKDDKTLRSFKVALGSGGRQPKVQEGDRRTPKGHYRIRDIRSSERFYLFMHLDYPNMDDAKQALKEGRITRKEYRQILAAFIYNETPPQNTPLGGQIGIHGIGDETPDKLDIHEVSNWTQGCIAMRNSEVRELAMWVEKGTPVIIVDSLDSFKAAVNP</sequence>
<dbReference type="EMBL" id="MCRI01000004">
    <property type="protein sequence ID" value="ODN67601.1"/>
    <property type="molecule type" value="Genomic_DNA"/>
</dbReference>
<evidence type="ECO:0000256" key="5">
    <source>
        <dbReference type="ARBA" id="ARBA00022984"/>
    </source>
</evidence>
<feature type="signal peptide" evidence="8">
    <location>
        <begin position="1"/>
        <end position="19"/>
    </location>
</feature>
<dbReference type="PANTHER" id="PTHR36699:SF1">
    <property type="entry name" value="L,D-TRANSPEPTIDASE YAFK-RELATED"/>
    <property type="match status" value="1"/>
</dbReference>
<evidence type="ECO:0000313" key="11">
    <source>
        <dbReference type="Proteomes" id="UP000094379"/>
    </source>
</evidence>
<dbReference type="GO" id="GO:0008360">
    <property type="term" value="P:regulation of cell shape"/>
    <property type="evidence" value="ECO:0007669"/>
    <property type="project" value="UniProtKB-UniRule"/>
</dbReference>
<protein>
    <submittedName>
        <fullName evidence="10">L,D-transpeptidase catalytic domain</fullName>
    </submittedName>
</protein>
<keyword evidence="8" id="KW-0732">Signal</keyword>
<accession>A0A1E3GW86</accession>
<evidence type="ECO:0000256" key="3">
    <source>
        <dbReference type="ARBA" id="ARBA00022679"/>
    </source>
</evidence>
<reference evidence="10 11" key="1">
    <citation type="submission" date="2016-07" db="EMBL/GenBank/DDBJ databases">
        <title>Draft Genome Sequence of Methylophaga muralis Bur 1.</title>
        <authorList>
            <person name="Vasilenko O.V."/>
            <person name="Doronina N.V."/>
            <person name="Shmareva M.N."/>
            <person name="Tarlachkov S.V."/>
            <person name="Mustakhimov I."/>
            <person name="Trotsenko Y.A."/>
        </authorList>
    </citation>
    <scope>NUCLEOTIDE SEQUENCE [LARGE SCALE GENOMIC DNA]</scope>
    <source>
        <strain evidence="10 11">Bur 1</strain>
    </source>
</reference>
<dbReference type="Proteomes" id="UP000094379">
    <property type="component" value="Unassembled WGS sequence"/>
</dbReference>
<evidence type="ECO:0000256" key="1">
    <source>
        <dbReference type="ARBA" id="ARBA00004752"/>
    </source>
</evidence>
<comment type="caution">
    <text evidence="10">The sequence shown here is derived from an EMBL/GenBank/DDBJ whole genome shotgun (WGS) entry which is preliminary data.</text>
</comment>
<keyword evidence="6 7" id="KW-0961">Cell wall biogenesis/degradation</keyword>
<comment type="similarity">
    <text evidence="2">Belongs to the YkuD family.</text>
</comment>
<evidence type="ECO:0000256" key="8">
    <source>
        <dbReference type="SAM" id="SignalP"/>
    </source>
</evidence>
<dbReference type="STRING" id="291169.A9E74_00709"/>
<keyword evidence="3" id="KW-0808">Transferase</keyword>
<dbReference type="InterPro" id="IPR038063">
    <property type="entry name" value="Transpep_catalytic_dom"/>
</dbReference>
<name>A0A1E3GW86_9GAMM</name>
<dbReference type="GO" id="GO:0071555">
    <property type="term" value="P:cell wall organization"/>
    <property type="evidence" value="ECO:0007669"/>
    <property type="project" value="UniProtKB-UniRule"/>
</dbReference>
<dbReference type="InterPro" id="IPR005490">
    <property type="entry name" value="LD_TPept_cat_dom"/>
</dbReference>
<dbReference type="CDD" id="cd16913">
    <property type="entry name" value="YkuD_like"/>
    <property type="match status" value="1"/>
</dbReference>
<evidence type="ECO:0000256" key="7">
    <source>
        <dbReference type="PROSITE-ProRule" id="PRU01373"/>
    </source>
</evidence>
<dbReference type="Pfam" id="PF03734">
    <property type="entry name" value="YkuD"/>
    <property type="match status" value="1"/>
</dbReference>
<dbReference type="UniPathway" id="UPA00219"/>
<comment type="pathway">
    <text evidence="1 7">Cell wall biogenesis; peptidoglycan biosynthesis.</text>
</comment>
<feature type="domain" description="L,D-TPase catalytic" evidence="9">
    <location>
        <begin position="24"/>
        <end position="183"/>
    </location>
</feature>
<keyword evidence="11" id="KW-1185">Reference proteome</keyword>
<dbReference type="PATRIC" id="fig|291169.3.peg.712"/>
<evidence type="ECO:0000313" key="10">
    <source>
        <dbReference type="EMBL" id="ODN67601.1"/>
    </source>
</evidence>
<dbReference type="GO" id="GO:0009252">
    <property type="term" value="P:peptidoglycan biosynthetic process"/>
    <property type="evidence" value="ECO:0007669"/>
    <property type="project" value="UniProtKB-UniPathway"/>
</dbReference>
<feature type="active site" description="Nucleophile" evidence="7">
    <location>
        <position position="159"/>
    </location>
</feature>
<dbReference type="Gene3D" id="2.40.440.10">
    <property type="entry name" value="L,D-transpeptidase catalytic domain-like"/>
    <property type="match status" value="1"/>
</dbReference>
<organism evidence="10 11">
    <name type="scientific">Methylophaga muralis</name>
    <dbReference type="NCBI Taxonomy" id="291169"/>
    <lineage>
        <taxon>Bacteria</taxon>
        <taxon>Pseudomonadati</taxon>
        <taxon>Pseudomonadota</taxon>
        <taxon>Gammaproteobacteria</taxon>
        <taxon>Thiotrichales</taxon>
        <taxon>Piscirickettsiaceae</taxon>
        <taxon>Methylophaga</taxon>
    </lineage>
</organism>
<evidence type="ECO:0000259" key="9">
    <source>
        <dbReference type="PROSITE" id="PS52029"/>
    </source>
</evidence>
<keyword evidence="5 7" id="KW-0573">Peptidoglycan synthesis</keyword>
<dbReference type="GO" id="GO:0004180">
    <property type="term" value="F:carboxypeptidase activity"/>
    <property type="evidence" value="ECO:0007669"/>
    <property type="project" value="UniProtKB-ARBA"/>
</dbReference>
<dbReference type="PANTHER" id="PTHR36699">
    <property type="entry name" value="LD-TRANSPEPTIDASE"/>
    <property type="match status" value="1"/>
</dbReference>
<dbReference type="PROSITE" id="PS52029">
    <property type="entry name" value="LD_TPASE"/>
    <property type="match status" value="1"/>
</dbReference>
<keyword evidence="4 7" id="KW-0133">Cell shape</keyword>
<feature type="active site" description="Proton donor/acceptor" evidence="7">
    <location>
        <position position="137"/>
    </location>
</feature>